<reference evidence="2 3" key="1">
    <citation type="journal article" date="2019" name="Int. J. Syst. Evol. Microbiol.">
        <title>The Global Catalogue of Microorganisms (GCM) 10K type strain sequencing project: providing services to taxonomists for standard genome sequencing and annotation.</title>
        <authorList>
            <consortium name="The Broad Institute Genomics Platform"/>
            <consortium name="The Broad Institute Genome Sequencing Center for Infectious Disease"/>
            <person name="Wu L."/>
            <person name="Ma J."/>
        </authorList>
    </citation>
    <scope>NUCLEOTIDE SEQUENCE [LARGE SCALE GENOMIC DNA]</scope>
    <source>
        <strain evidence="2 3">JCM 11813</strain>
    </source>
</reference>
<accession>A0ABN1UF29</accession>
<comment type="caution">
    <text evidence="2">The sequence shown here is derived from an EMBL/GenBank/DDBJ whole genome shotgun (WGS) entry which is preliminary data.</text>
</comment>
<name>A0ABN1UF29_9ACTN</name>
<keyword evidence="1" id="KW-0812">Transmembrane</keyword>
<feature type="transmembrane region" description="Helical" evidence="1">
    <location>
        <begin position="135"/>
        <end position="155"/>
    </location>
</feature>
<keyword evidence="1" id="KW-0472">Membrane</keyword>
<feature type="transmembrane region" description="Helical" evidence="1">
    <location>
        <begin position="87"/>
        <end position="115"/>
    </location>
</feature>
<dbReference type="Pfam" id="PF14329">
    <property type="entry name" value="DUF4386"/>
    <property type="match status" value="1"/>
</dbReference>
<dbReference type="InterPro" id="IPR025495">
    <property type="entry name" value="DUF4386"/>
</dbReference>
<keyword evidence="1" id="KW-1133">Transmembrane helix</keyword>
<evidence type="ECO:0000313" key="3">
    <source>
        <dbReference type="Proteomes" id="UP001499979"/>
    </source>
</evidence>
<sequence>MDARVSVARTTGLLYLGVAITGLLWQVVLRAYLFDPDDAGATLDNLAQHEGIARVATALELGLVVTQSLTGLWFYRLFRSVDSLAAGALAAFSFVNAIVVLVSAASVAAALELTLDSSPGSQQSVQLMYVLSDQLWVVGELFFGLWLVPMGLLVLRSGWMPAALGWILACGGVGYLLSPFVTYLVDAGAAAGILVVPATVGELWMIGYLLVRGVRREVTPPGS</sequence>
<feature type="transmembrane region" description="Helical" evidence="1">
    <location>
        <begin position="52"/>
        <end position="75"/>
    </location>
</feature>
<feature type="transmembrane region" description="Helical" evidence="1">
    <location>
        <begin position="12"/>
        <end position="32"/>
    </location>
</feature>
<organism evidence="2 3">
    <name type="scientific">Nocardioides aquiterrae</name>
    <dbReference type="NCBI Taxonomy" id="203799"/>
    <lineage>
        <taxon>Bacteria</taxon>
        <taxon>Bacillati</taxon>
        <taxon>Actinomycetota</taxon>
        <taxon>Actinomycetes</taxon>
        <taxon>Propionibacteriales</taxon>
        <taxon>Nocardioidaceae</taxon>
        <taxon>Nocardioides</taxon>
    </lineage>
</organism>
<evidence type="ECO:0000313" key="2">
    <source>
        <dbReference type="EMBL" id="GAA1148879.1"/>
    </source>
</evidence>
<dbReference type="RefSeq" id="WP_343908343.1">
    <property type="nucleotide sequence ID" value="NZ_BAAAJE010000015.1"/>
</dbReference>
<protein>
    <submittedName>
        <fullName evidence="2">DUF4386 domain-containing protein</fullName>
    </submittedName>
</protein>
<gene>
    <name evidence="2" type="ORF">GCM10009606_29480</name>
</gene>
<feature type="transmembrane region" description="Helical" evidence="1">
    <location>
        <begin position="187"/>
        <end position="211"/>
    </location>
</feature>
<evidence type="ECO:0000256" key="1">
    <source>
        <dbReference type="SAM" id="Phobius"/>
    </source>
</evidence>
<dbReference type="EMBL" id="BAAAJE010000015">
    <property type="protein sequence ID" value="GAA1148879.1"/>
    <property type="molecule type" value="Genomic_DNA"/>
</dbReference>
<dbReference type="Proteomes" id="UP001499979">
    <property type="component" value="Unassembled WGS sequence"/>
</dbReference>
<proteinExistence type="predicted"/>
<keyword evidence="3" id="KW-1185">Reference proteome</keyword>
<feature type="transmembrane region" description="Helical" evidence="1">
    <location>
        <begin position="162"/>
        <end position="181"/>
    </location>
</feature>